<dbReference type="SUPFAM" id="SSF55874">
    <property type="entry name" value="ATPase domain of HSP90 chaperone/DNA topoisomerase II/histidine kinase"/>
    <property type="match status" value="1"/>
</dbReference>
<gene>
    <name evidence="16" type="ORF">OCK74_15620</name>
</gene>
<evidence type="ECO:0000256" key="11">
    <source>
        <dbReference type="PROSITE-ProRule" id="PRU00169"/>
    </source>
</evidence>
<dbReference type="CDD" id="cd16922">
    <property type="entry name" value="HATPase_EvgS-ArcB-TorS-like"/>
    <property type="match status" value="1"/>
</dbReference>
<evidence type="ECO:0000256" key="1">
    <source>
        <dbReference type="ARBA" id="ARBA00000085"/>
    </source>
</evidence>
<dbReference type="GO" id="GO:0009927">
    <property type="term" value="F:histidine phosphotransfer kinase activity"/>
    <property type="evidence" value="ECO:0007669"/>
    <property type="project" value="TreeGrafter"/>
</dbReference>
<dbReference type="CDD" id="cd00082">
    <property type="entry name" value="HisKA"/>
    <property type="match status" value="1"/>
</dbReference>
<dbReference type="InterPro" id="IPR000700">
    <property type="entry name" value="PAS-assoc_C"/>
</dbReference>
<dbReference type="CDD" id="cd00130">
    <property type="entry name" value="PAS"/>
    <property type="match status" value="2"/>
</dbReference>
<dbReference type="InterPro" id="IPR003594">
    <property type="entry name" value="HATPase_dom"/>
</dbReference>
<keyword evidence="3 11" id="KW-0597">Phosphoprotein</keyword>
<dbReference type="Gene3D" id="3.30.565.10">
    <property type="entry name" value="Histidine kinase-like ATPase, C-terminal domain"/>
    <property type="match status" value="1"/>
</dbReference>
<evidence type="ECO:0000256" key="3">
    <source>
        <dbReference type="ARBA" id="ARBA00022553"/>
    </source>
</evidence>
<evidence type="ECO:0000259" key="12">
    <source>
        <dbReference type="PROSITE" id="PS50109"/>
    </source>
</evidence>
<dbReference type="InterPro" id="IPR035965">
    <property type="entry name" value="PAS-like_dom_sf"/>
</dbReference>
<dbReference type="InterPro" id="IPR001610">
    <property type="entry name" value="PAC"/>
</dbReference>
<evidence type="ECO:0000256" key="4">
    <source>
        <dbReference type="ARBA" id="ARBA00022679"/>
    </source>
</evidence>
<comment type="catalytic activity">
    <reaction evidence="1">
        <text>ATP + protein L-histidine = ADP + protein N-phospho-L-histidine.</text>
        <dbReference type="EC" id="2.7.13.3"/>
    </reaction>
</comment>
<dbReference type="SUPFAM" id="SSF47384">
    <property type="entry name" value="Homodimeric domain of signal transducing histidine kinase"/>
    <property type="match status" value="1"/>
</dbReference>
<dbReference type="PRINTS" id="PR00344">
    <property type="entry name" value="BCTRLSENSOR"/>
</dbReference>
<reference evidence="16" key="1">
    <citation type="submission" date="2022-09" db="EMBL/GenBank/DDBJ databases">
        <authorList>
            <person name="Yuan C."/>
            <person name="Ke Z."/>
        </authorList>
    </citation>
    <scope>NUCLEOTIDE SEQUENCE</scope>
    <source>
        <strain evidence="16">LB-8</strain>
    </source>
</reference>
<dbReference type="FunFam" id="1.10.287.130:FF:000002">
    <property type="entry name" value="Two-component osmosensing histidine kinase"/>
    <property type="match status" value="1"/>
</dbReference>
<reference evidence="16" key="2">
    <citation type="submission" date="2023-04" db="EMBL/GenBank/DDBJ databases">
        <title>Paracnuella aquatica gen. nov., sp. nov., a member of the family Chitinophagaceae isolated from a hot spring.</title>
        <authorList>
            <person name="Wang C."/>
        </authorList>
    </citation>
    <scope>NUCLEOTIDE SEQUENCE</scope>
    <source>
        <strain evidence="16">LB-8</strain>
    </source>
</reference>
<organism evidence="16 17">
    <name type="scientific">Paraflavisolibacter caeni</name>
    <dbReference type="NCBI Taxonomy" id="2982496"/>
    <lineage>
        <taxon>Bacteria</taxon>
        <taxon>Pseudomonadati</taxon>
        <taxon>Bacteroidota</taxon>
        <taxon>Chitinophagia</taxon>
        <taxon>Chitinophagales</taxon>
        <taxon>Chitinophagaceae</taxon>
        <taxon>Paraflavisolibacter</taxon>
    </lineage>
</organism>
<dbReference type="PROSITE" id="PS50109">
    <property type="entry name" value="HIS_KIN"/>
    <property type="match status" value="1"/>
</dbReference>
<evidence type="ECO:0000256" key="7">
    <source>
        <dbReference type="ARBA" id="ARBA00022840"/>
    </source>
</evidence>
<evidence type="ECO:0000256" key="8">
    <source>
        <dbReference type="ARBA" id="ARBA00023012"/>
    </source>
</evidence>
<feature type="domain" description="Histidine kinase" evidence="12">
    <location>
        <begin position="383"/>
        <end position="604"/>
    </location>
</feature>
<keyword evidence="4" id="KW-0808">Transferase</keyword>
<dbReference type="PANTHER" id="PTHR43047">
    <property type="entry name" value="TWO-COMPONENT HISTIDINE PROTEIN KINASE"/>
    <property type="match status" value="1"/>
</dbReference>
<proteinExistence type="predicted"/>
<dbReference type="InterPro" id="IPR001789">
    <property type="entry name" value="Sig_transdc_resp-reg_receiver"/>
</dbReference>
<dbReference type="Proteomes" id="UP001155483">
    <property type="component" value="Unassembled WGS sequence"/>
</dbReference>
<dbReference type="FunFam" id="3.30.565.10:FF:000010">
    <property type="entry name" value="Sensor histidine kinase RcsC"/>
    <property type="match status" value="1"/>
</dbReference>
<dbReference type="SUPFAM" id="SSF52172">
    <property type="entry name" value="CheY-like"/>
    <property type="match status" value="1"/>
</dbReference>
<dbReference type="Pfam" id="PF02518">
    <property type="entry name" value="HATPase_c"/>
    <property type="match status" value="1"/>
</dbReference>
<dbReference type="EMBL" id="JAOTIF010000013">
    <property type="protein sequence ID" value="MCU7550547.1"/>
    <property type="molecule type" value="Genomic_DNA"/>
</dbReference>
<evidence type="ECO:0000259" key="13">
    <source>
        <dbReference type="PROSITE" id="PS50110"/>
    </source>
</evidence>
<dbReference type="InterPro" id="IPR004358">
    <property type="entry name" value="Sig_transdc_His_kin-like_C"/>
</dbReference>
<evidence type="ECO:0000256" key="9">
    <source>
        <dbReference type="ARBA" id="ARBA00064003"/>
    </source>
</evidence>
<dbReference type="RefSeq" id="WP_279297987.1">
    <property type="nucleotide sequence ID" value="NZ_JAOTIF010000013.1"/>
</dbReference>
<dbReference type="SMART" id="SM00091">
    <property type="entry name" value="PAS"/>
    <property type="match status" value="3"/>
</dbReference>
<dbReference type="AlphaFoldDB" id="A0A9X2XXU1"/>
<dbReference type="InterPro" id="IPR005467">
    <property type="entry name" value="His_kinase_dom"/>
</dbReference>
<dbReference type="NCBIfam" id="TIGR00229">
    <property type="entry name" value="sensory_box"/>
    <property type="match status" value="3"/>
</dbReference>
<evidence type="ECO:0000256" key="2">
    <source>
        <dbReference type="ARBA" id="ARBA00012438"/>
    </source>
</evidence>
<dbReference type="Pfam" id="PF13426">
    <property type="entry name" value="PAS_9"/>
    <property type="match status" value="2"/>
</dbReference>
<dbReference type="InterPro" id="IPR036097">
    <property type="entry name" value="HisK_dim/P_sf"/>
</dbReference>
<dbReference type="CDD" id="cd17546">
    <property type="entry name" value="REC_hyHK_CKI1_RcsC-like"/>
    <property type="match status" value="1"/>
</dbReference>
<evidence type="ECO:0000259" key="14">
    <source>
        <dbReference type="PROSITE" id="PS50112"/>
    </source>
</evidence>
<dbReference type="SMART" id="SM00388">
    <property type="entry name" value="HisKA"/>
    <property type="match status" value="1"/>
</dbReference>
<evidence type="ECO:0000256" key="10">
    <source>
        <dbReference type="ARBA" id="ARBA00068150"/>
    </source>
</evidence>
<keyword evidence="17" id="KW-1185">Reference proteome</keyword>
<comment type="subunit">
    <text evidence="9">At low DSF concentrations, interacts with RpfF.</text>
</comment>
<dbReference type="InterPro" id="IPR036890">
    <property type="entry name" value="HATPase_C_sf"/>
</dbReference>
<feature type="domain" description="PAC" evidence="15">
    <location>
        <begin position="197"/>
        <end position="247"/>
    </location>
</feature>
<accession>A0A9X2XXU1</accession>
<dbReference type="SMART" id="SM00086">
    <property type="entry name" value="PAC"/>
    <property type="match status" value="2"/>
</dbReference>
<dbReference type="Gene3D" id="1.10.287.130">
    <property type="match status" value="1"/>
</dbReference>
<sequence>MKRTTVNIFETANDAILIIDLEGIVLDCNKSAERLYGYNSLQIIGKPFTFLLPQNRHIELDRIFNSVLSEKSIQPFESERITSNHTLIKVSTAFSPIQDEHGKVTGISCIERKLIKGETIASKAQELLETAPDAMVIVNAEGAIVFANTKTEQLFGYRKDELEGQEMEILIPQRFASHHKEQVRSFIDNHRSRSMGHEVELFGKRKNGTEFPAEISLSPLTTTEGIFVSAAIRDITERKLADQKVNALLQSAREGVYLYDSNLQLILVNEQGRKYAEMRSGEAPEIGQYFTEFTREDEIESVQKILLKVLSGQTYDIERNIPSEEGSLWLHLTYSPVKEDGSIIGVCIVARDVTDLVHTRENLVTARQRAEQSERLQEQFLANMSHEIRTPLNGIVGLSNLLLNTPLNVQQQEFLHSILHSSDNLLFLINDILDLSKIKAGKFRIEKIPMDVFKVIEQESAPFKLKAQEKDMRFSVLMDPGIPRALLGDPHRLVQILNNLLSNAIKFTDKGFIKLEVELADKIAGNAVLNFIVSDSGIGIDEQLVEHVFESFAQEGSDTARKFGGTGLGLAITKRLVELQGGSINVNSTKGVGSSFTVSIPYELSSQKVVENKDESFAPSVNNDKPDFTGKRVLVAEDNEINQQVIRHLLKVYGIEVTIVADGKKAIETLEADPAFDLIFLDLRMPVMDGFQALSWIRQKLKLSIPIIVLTASVLRDERDRCLEAGANDYQAKPFSRPVLLQCLKRFLHGDVKS</sequence>
<dbReference type="Pfam" id="PF00512">
    <property type="entry name" value="HisKA"/>
    <property type="match status" value="1"/>
</dbReference>
<dbReference type="EC" id="2.7.13.3" evidence="2"/>
<keyword evidence="8" id="KW-0902">Two-component regulatory system</keyword>
<feature type="domain" description="Response regulatory" evidence="13">
    <location>
        <begin position="632"/>
        <end position="748"/>
    </location>
</feature>
<dbReference type="Pfam" id="PF00072">
    <property type="entry name" value="Response_reg"/>
    <property type="match status" value="1"/>
</dbReference>
<dbReference type="InterPro" id="IPR000014">
    <property type="entry name" value="PAS"/>
</dbReference>
<dbReference type="PROSITE" id="PS50112">
    <property type="entry name" value="PAS"/>
    <property type="match status" value="2"/>
</dbReference>
<dbReference type="InterPro" id="IPR013656">
    <property type="entry name" value="PAS_4"/>
</dbReference>
<evidence type="ECO:0000259" key="15">
    <source>
        <dbReference type="PROSITE" id="PS50113"/>
    </source>
</evidence>
<dbReference type="Pfam" id="PF08448">
    <property type="entry name" value="PAS_4"/>
    <property type="match status" value="1"/>
</dbReference>
<dbReference type="GO" id="GO:0005886">
    <property type="term" value="C:plasma membrane"/>
    <property type="evidence" value="ECO:0007669"/>
    <property type="project" value="TreeGrafter"/>
</dbReference>
<dbReference type="PANTHER" id="PTHR43047:SF72">
    <property type="entry name" value="OSMOSENSING HISTIDINE PROTEIN KINASE SLN1"/>
    <property type="match status" value="1"/>
</dbReference>
<dbReference type="InterPro" id="IPR003661">
    <property type="entry name" value="HisK_dim/P_dom"/>
</dbReference>
<dbReference type="PROSITE" id="PS50110">
    <property type="entry name" value="RESPONSE_REGULATORY"/>
    <property type="match status" value="1"/>
</dbReference>
<dbReference type="InterPro" id="IPR011006">
    <property type="entry name" value="CheY-like_superfamily"/>
</dbReference>
<protein>
    <recommendedName>
        <fullName evidence="10">Sensory/regulatory protein RpfC</fullName>
        <ecNumber evidence="2">2.7.13.3</ecNumber>
    </recommendedName>
</protein>
<feature type="domain" description="PAS" evidence="14">
    <location>
        <begin position="1"/>
        <end position="71"/>
    </location>
</feature>
<feature type="modified residue" description="4-aspartylphosphate" evidence="11">
    <location>
        <position position="682"/>
    </location>
</feature>
<dbReference type="SUPFAM" id="SSF55785">
    <property type="entry name" value="PYP-like sensor domain (PAS domain)"/>
    <property type="match status" value="3"/>
</dbReference>
<dbReference type="GO" id="GO:0000155">
    <property type="term" value="F:phosphorelay sensor kinase activity"/>
    <property type="evidence" value="ECO:0007669"/>
    <property type="project" value="InterPro"/>
</dbReference>
<evidence type="ECO:0000313" key="17">
    <source>
        <dbReference type="Proteomes" id="UP001155483"/>
    </source>
</evidence>
<evidence type="ECO:0000313" key="16">
    <source>
        <dbReference type="EMBL" id="MCU7550547.1"/>
    </source>
</evidence>
<feature type="domain" description="PAS" evidence="14">
    <location>
        <begin position="120"/>
        <end position="190"/>
    </location>
</feature>
<keyword evidence="6" id="KW-0418">Kinase</keyword>
<evidence type="ECO:0000256" key="6">
    <source>
        <dbReference type="ARBA" id="ARBA00022777"/>
    </source>
</evidence>
<dbReference type="Gene3D" id="3.40.50.2300">
    <property type="match status" value="1"/>
</dbReference>
<dbReference type="GO" id="GO:0005524">
    <property type="term" value="F:ATP binding"/>
    <property type="evidence" value="ECO:0007669"/>
    <property type="project" value="UniProtKB-KW"/>
</dbReference>
<dbReference type="Gene3D" id="3.30.450.20">
    <property type="entry name" value="PAS domain"/>
    <property type="match status" value="3"/>
</dbReference>
<keyword evidence="7" id="KW-0067">ATP-binding</keyword>
<dbReference type="SMART" id="SM00387">
    <property type="entry name" value="HATPase_c"/>
    <property type="match status" value="1"/>
</dbReference>
<comment type="caution">
    <text evidence="16">The sequence shown here is derived from an EMBL/GenBank/DDBJ whole genome shotgun (WGS) entry which is preliminary data.</text>
</comment>
<keyword evidence="5" id="KW-0547">Nucleotide-binding</keyword>
<name>A0A9X2XXU1_9BACT</name>
<evidence type="ECO:0000256" key="5">
    <source>
        <dbReference type="ARBA" id="ARBA00022741"/>
    </source>
</evidence>
<dbReference type="PROSITE" id="PS50113">
    <property type="entry name" value="PAC"/>
    <property type="match status" value="1"/>
</dbReference>
<dbReference type="SMART" id="SM00448">
    <property type="entry name" value="REC"/>
    <property type="match status" value="1"/>
</dbReference>